<keyword evidence="3" id="KW-0067">ATP-binding</keyword>
<keyword evidence="1" id="KW-0813">Transport</keyword>
<dbReference type="RefSeq" id="WP_307505472.1">
    <property type="nucleotide sequence ID" value="NZ_BAAACE010000021.1"/>
</dbReference>
<evidence type="ECO:0000256" key="2">
    <source>
        <dbReference type="ARBA" id="ARBA00022741"/>
    </source>
</evidence>
<dbReference type="InterPro" id="IPR003593">
    <property type="entry name" value="AAA+_ATPase"/>
</dbReference>
<dbReference type="PANTHER" id="PTHR42939:SF1">
    <property type="entry name" value="ABC TRANSPORTER ATP-BINDING PROTEIN ALBC-RELATED"/>
    <property type="match status" value="1"/>
</dbReference>
<dbReference type="Pfam" id="PF00005">
    <property type="entry name" value="ABC_tran"/>
    <property type="match status" value="1"/>
</dbReference>
<dbReference type="SMART" id="SM00382">
    <property type="entry name" value="AAA"/>
    <property type="match status" value="1"/>
</dbReference>
<dbReference type="PROSITE" id="PS50893">
    <property type="entry name" value="ABC_TRANSPORTER_2"/>
    <property type="match status" value="1"/>
</dbReference>
<dbReference type="InterPro" id="IPR027417">
    <property type="entry name" value="P-loop_NTPase"/>
</dbReference>
<accession>A0ABU0N0J3</accession>
<evidence type="ECO:0000259" key="4">
    <source>
        <dbReference type="PROSITE" id="PS50893"/>
    </source>
</evidence>
<gene>
    <name evidence="5" type="ORF">QOZ92_001502</name>
</gene>
<dbReference type="PROSITE" id="PS00211">
    <property type="entry name" value="ABC_TRANSPORTER_1"/>
    <property type="match status" value="1"/>
</dbReference>
<dbReference type="InterPro" id="IPR017871">
    <property type="entry name" value="ABC_transporter-like_CS"/>
</dbReference>
<dbReference type="EMBL" id="JAUSWG010000005">
    <property type="protein sequence ID" value="MDQ0556388.1"/>
    <property type="molecule type" value="Genomic_DNA"/>
</dbReference>
<evidence type="ECO:0000313" key="6">
    <source>
        <dbReference type="Proteomes" id="UP001232584"/>
    </source>
</evidence>
<comment type="caution">
    <text evidence="5">The sequence shown here is derived from an EMBL/GenBank/DDBJ whole genome shotgun (WGS) entry which is preliminary data.</text>
</comment>
<dbReference type="Gene3D" id="3.40.50.300">
    <property type="entry name" value="P-loop containing nucleotide triphosphate hydrolases"/>
    <property type="match status" value="1"/>
</dbReference>
<dbReference type="Proteomes" id="UP001232584">
    <property type="component" value="Unassembled WGS sequence"/>
</dbReference>
<dbReference type="InterPro" id="IPR003439">
    <property type="entry name" value="ABC_transporter-like_ATP-bd"/>
</dbReference>
<dbReference type="PANTHER" id="PTHR42939">
    <property type="entry name" value="ABC TRANSPORTER ATP-BINDING PROTEIN ALBC-RELATED"/>
    <property type="match status" value="1"/>
</dbReference>
<keyword evidence="6" id="KW-1185">Reference proteome</keyword>
<organism evidence="5 6">
    <name type="scientific">Paraclostridium ghonii</name>
    <dbReference type="NCBI Taxonomy" id="29358"/>
    <lineage>
        <taxon>Bacteria</taxon>
        <taxon>Bacillati</taxon>
        <taxon>Bacillota</taxon>
        <taxon>Clostridia</taxon>
        <taxon>Peptostreptococcales</taxon>
        <taxon>Peptostreptococcaceae</taxon>
        <taxon>Paraclostridium</taxon>
    </lineage>
</organism>
<keyword evidence="2" id="KW-0547">Nucleotide-binding</keyword>
<evidence type="ECO:0000313" key="5">
    <source>
        <dbReference type="EMBL" id="MDQ0556388.1"/>
    </source>
</evidence>
<proteinExistence type="predicted"/>
<name>A0ABU0N0J3_9FIRM</name>
<reference evidence="5 6" key="1">
    <citation type="submission" date="2023-07" db="EMBL/GenBank/DDBJ databases">
        <title>Genomic Encyclopedia of Type Strains, Phase IV (KMG-IV): sequencing the most valuable type-strain genomes for metagenomic binning, comparative biology and taxonomic classification.</title>
        <authorList>
            <person name="Goeker M."/>
        </authorList>
    </citation>
    <scope>NUCLEOTIDE SEQUENCE [LARGE SCALE GENOMIC DNA]</scope>
    <source>
        <strain evidence="5 6">DSM 15049</strain>
    </source>
</reference>
<protein>
    <submittedName>
        <fullName evidence="5">ABC-type multidrug transport system ATPase subunit</fullName>
    </submittedName>
</protein>
<feature type="domain" description="ABC transporter" evidence="4">
    <location>
        <begin position="2"/>
        <end position="221"/>
    </location>
</feature>
<sequence>MIVIENLIKEIKFQEPLKIDKIEFKQGYIYSILGHNGSGKSTLTKIIYNITDFDEGSININDEGFSEEIIHKYIAYNPQRAMFLSGTLRENLDYVYQNSKSENLLDKDKLIKLIKDFKLEDRLDTNIRKLSGGEQAKAQFIRTLILNKDFNIFDEPMASMDFKTIKQVEKKLIELKEKGKTVILITHDFMQAKRISDFIVFMENLNLIGTYENRKFFEKYIL</sequence>
<dbReference type="InterPro" id="IPR051782">
    <property type="entry name" value="ABC_Transporter_VariousFunc"/>
</dbReference>
<dbReference type="SUPFAM" id="SSF52540">
    <property type="entry name" value="P-loop containing nucleoside triphosphate hydrolases"/>
    <property type="match status" value="1"/>
</dbReference>
<evidence type="ECO:0000256" key="1">
    <source>
        <dbReference type="ARBA" id="ARBA00022448"/>
    </source>
</evidence>
<evidence type="ECO:0000256" key="3">
    <source>
        <dbReference type="ARBA" id="ARBA00022840"/>
    </source>
</evidence>